<gene>
    <name evidence="7" type="ORF">MTE01_27410</name>
</gene>
<evidence type="ECO:0000259" key="6">
    <source>
        <dbReference type="PROSITE" id="PS50983"/>
    </source>
</evidence>
<feature type="domain" description="Fe/B12 periplasmic-binding" evidence="6">
    <location>
        <begin position="62"/>
        <end position="339"/>
    </location>
</feature>
<dbReference type="InterPro" id="IPR002491">
    <property type="entry name" value="ABC_transptr_periplasmic_BD"/>
</dbReference>
<proteinExistence type="inferred from homology"/>
<dbReference type="PANTHER" id="PTHR30532:SF24">
    <property type="entry name" value="FERRIC ENTEROBACTIN-BINDING PERIPLASMIC PROTEIN FEPB"/>
    <property type="match status" value="1"/>
</dbReference>
<dbReference type="PROSITE" id="PS50983">
    <property type="entry name" value="FE_B12_PBP"/>
    <property type="match status" value="1"/>
</dbReference>
<comment type="subcellular location">
    <subcellularLocation>
        <location evidence="1">Cell envelope</location>
    </subcellularLocation>
</comment>
<evidence type="ECO:0000256" key="3">
    <source>
        <dbReference type="ARBA" id="ARBA00022448"/>
    </source>
</evidence>
<protein>
    <submittedName>
        <fullName evidence="7">ABC transporter substrate-binding protein</fullName>
    </submittedName>
</protein>
<evidence type="ECO:0000313" key="7">
    <source>
        <dbReference type="EMBL" id="GEB46796.1"/>
    </source>
</evidence>
<dbReference type="OrthoDB" id="9793175at2"/>
<dbReference type="GO" id="GO:0030288">
    <property type="term" value="C:outer membrane-bounded periplasmic space"/>
    <property type="evidence" value="ECO:0007669"/>
    <property type="project" value="TreeGrafter"/>
</dbReference>
<dbReference type="GO" id="GO:1901678">
    <property type="term" value="P:iron coordination entity transport"/>
    <property type="evidence" value="ECO:0007669"/>
    <property type="project" value="UniProtKB-ARBA"/>
</dbReference>
<dbReference type="InterPro" id="IPR051313">
    <property type="entry name" value="Bact_iron-sidero_bind"/>
</dbReference>
<accession>A0A4Y3QMZ4</accession>
<dbReference type="AlphaFoldDB" id="A0A4Y3QMZ4"/>
<keyword evidence="3" id="KW-0813">Transport</keyword>
<dbReference type="Gene3D" id="3.40.50.1980">
    <property type="entry name" value="Nitrogenase molybdenum iron protein domain"/>
    <property type="match status" value="2"/>
</dbReference>
<dbReference type="SUPFAM" id="SSF53807">
    <property type="entry name" value="Helical backbone' metal receptor"/>
    <property type="match status" value="1"/>
</dbReference>
<dbReference type="RefSeq" id="WP_141378063.1">
    <property type="nucleotide sequence ID" value="NZ_BJML01000009.1"/>
</dbReference>
<evidence type="ECO:0000256" key="5">
    <source>
        <dbReference type="SAM" id="SignalP"/>
    </source>
</evidence>
<dbReference type="Proteomes" id="UP000319525">
    <property type="component" value="Unassembled WGS sequence"/>
</dbReference>
<evidence type="ECO:0000256" key="2">
    <source>
        <dbReference type="ARBA" id="ARBA00008814"/>
    </source>
</evidence>
<dbReference type="GeneID" id="57145425"/>
<comment type="similarity">
    <text evidence="2">Belongs to the bacterial solute-binding protein 8 family.</text>
</comment>
<dbReference type="Pfam" id="PF01497">
    <property type="entry name" value="Peripla_BP_2"/>
    <property type="match status" value="1"/>
</dbReference>
<organism evidence="7 8">
    <name type="scientific">Microbacterium testaceum</name>
    <name type="common">Aureobacterium testaceum</name>
    <name type="synonym">Brevibacterium testaceum</name>
    <dbReference type="NCBI Taxonomy" id="2033"/>
    <lineage>
        <taxon>Bacteria</taxon>
        <taxon>Bacillati</taxon>
        <taxon>Actinomycetota</taxon>
        <taxon>Actinomycetes</taxon>
        <taxon>Micrococcales</taxon>
        <taxon>Microbacteriaceae</taxon>
        <taxon>Microbacterium</taxon>
    </lineage>
</organism>
<dbReference type="PANTHER" id="PTHR30532">
    <property type="entry name" value="IRON III DICITRATE-BINDING PERIPLASMIC PROTEIN"/>
    <property type="match status" value="1"/>
</dbReference>
<dbReference type="EMBL" id="BJML01000009">
    <property type="protein sequence ID" value="GEB46796.1"/>
    <property type="molecule type" value="Genomic_DNA"/>
</dbReference>
<name>A0A4Y3QMZ4_MICTE</name>
<comment type="caution">
    <text evidence="7">The sequence shown here is derived from an EMBL/GenBank/DDBJ whole genome shotgun (WGS) entry which is preliminary data.</text>
</comment>
<feature type="signal peptide" evidence="5">
    <location>
        <begin position="1"/>
        <end position="28"/>
    </location>
</feature>
<evidence type="ECO:0000256" key="4">
    <source>
        <dbReference type="ARBA" id="ARBA00022729"/>
    </source>
</evidence>
<reference evidence="7 8" key="1">
    <citation type="submission" date="2019-06" db="EMBL/GenBank/DDBJ databases">
        <title>Whole genome shotgun sequence of Microbacterium testaceum NBRC 12675.</title>
        <authorList>
            <person name="Hosoyama A."/>
            <person name="Uohara A."/>
            <person name="Ohji S."/>
            <person name="Ichikawa N."/>
        </authorList>
    </citation>
    <scope>NUCLEOTIDE SEQUENCE [LARGE SCALE GENOMIC DNA]</scope>
    <source>
        <strain evidence="7 8">NBRC 12675</strain>
    </source>
</reference>
<keyword evidence="4 5" id="KW-0732">Signal</keyword>
<evidence type="ECO:0000256" key="1">
    <source>
        <dbReference type="ARBA" id="ARBA00004196"/>
    </source>
</evidence>
<evidence type="ECO:0000313" key="8">
    <source>
        <dbReference type="Proteomes" id="UP000319525"/>
    </source>
</evidence>
<feature type="chain" id="PRO_5021308365" evidence="5">
    <location>
        <begin position="29"/>
        <end position="339"/>
    </location>
</feature>
<sequence length="339" mass="35269">MKIRPKVTARALAVLGLGALVLSQAACASPTEPGAATTASAAGGFDYTDARGDTVTLDTVPHNIVMSEQAAAALIPYGIRPVGIWGSSTPDMSGVLAGLDVSGIESLGVSYGDVDVDKLASLEPDLVITGWYAGGYLGGLGAEDAEVSKQIEQVAPLITVSAQKSASASLDDWRGLAQTLGADVDSGTIADEKSTYDDAVSQLKSALAARPGTTAYAVAPSTQFYVAIPGEFAELIDYAEWGLDVRESPIARDSTSGSFSPVSWENAGDYTSDLLLYDTRAWTTPLAQVERDHPTVATLNAVARGHVVDWTTDATFNYASYTKQIALLTDAVKALPASE</sequence>